<dbReference type="Pfam" id="PF08387">
    <property type="entry name" value="FBD"/>
    <property type="match status" value="1"/>
</dbReference>
<dbReference type="Gene3D" id="1.20.1280.50">
    <property type="match status" value="1"/>
</dbReference>
<dbReference type="InterPro" id="IPR050232">
    <property type="entry name" value="FBL13/AtMIF1-like"/>
</dbReference>
<dbReference type="InterPro" id="IPR013101">
    <property type="entry name" value="LRR_PRU1-like"/>
</dbReference>
<proteinExistence type="predicted"/>
<dbReference type="PANTHER" id="PTHR31900">
    <property type="entry name" value="F-BOX/RNI SUPERFAMILY PROTEIN-RELATED"/>
    <property type="match status" value="1"/>
</dbReference>
<dbReference type="AlphaFoldDB" id="R0FLM9"/>
<dbReference type="SMART" id="SM00256">
    <property type="entry name" value="FBOX"/>
    <property type="match status" value="1"/>
</dbReference>
<organism evidence="2 3">
    <name type="scientific">Capsella rubella</name>
    <dbReference type="NCBI Taxonomy" id="81985"/>
    <lineage>
        <taxon>Eukaryota</taxon>
        <taxon>Viridiplantae</taxon>
        <taxon>Streptophyta</taxon>
        <taxon>Embryophyta</taxon>
        <taxon>Tracheophyta</taxon>
        <taxon>Spermatophyta</taxon>
        <taxon>Magnoliopsida</taxon>
        <taxon>eudicotyledons</taxon>
        <taxon>Gunneridae</taxon>
        <taxon>Pentapetalae</taxon>
        <taxon>rosids</taxon>
        <taxon>malvids</taxon>
        <taxon>Brassicales</taxon>
        <taxon>Brassicaceae</taxon>
        <taxon>Camelineae</taxon>
        <taxon>Capsella</taxon>
    </lineage>
</organism>
<dbReference type="InterPro" id="IPR036047">
    <property type="entry name" value="F-box-like_dom_sf"/>
</dbReference>
<evidence type="ECO:0000313" key="2">
    <source>
        <dbReference type="EMBL" id="EOA23367.1"/>
    </source>
</evidence>
<accession>R0FLM9</accession>
<feature type="non-terminal residue" evidence="2">
    <location>
        <position position="454"/>
    </location>
</feature>
<dbReference type="InterPro" id="IPR032675">
    <property type="entry name" value="LRR_dom_sf"/>
</dbReference>
<dbReference type="Gene3D" id="3.80.10.10">
    <property type="entry name" value="Ribonuclease Inhibitor"/>
    <property type="match status" value="1"/>
</dbReference>
<dbReference type="PANTHER" id="PTHR31900:SF34">
    <property type="entry name" value="EMB|CAB62440.1-RELATED"/>
    <property type="match status" value="1"/>
</dbReference>
<name>R0FLM9_9BRAS</name>
<dbReference type="SMART" id="SM00579">
    <property type="entry name" value="FBD"/>
    <property type="match status" value="1"/>
</dbReference>
<keyword evidence="3" id="KW-1185">Reference proteome</keyword>
<reference evidence="3" key="1">
    <citation type="journal article" date="2013" name="Nat. Genet.">
        <title>The Capsella rubella genome and the genomic consequences of rapid mating system evolution.</title>
        <authorList>
            <person name="Slotte T."/>
            <person name="Hazzouri K.M."/>
            <person name="Agren J.A."/>
            <person name="Koenig D."/>
            <person name="Maumus F."/>
            <person name="Guo Y.L."/>
            <person name="Steige K."/>
            <person name="Platts A.E."/>
            <person name="Escobar J.S."/>
            <person name="Newman L.K."/>
            <person name="Wang W."/>
            <person name="Mandakova T."/>
            <person name="Vello E."/>
            <person name="Smith L.M."/>
            <person name="Henz S.R."/>
            <person name="Steffen J."/>
            <person name="Takuno S."/>
            <person name="Brandvain Y."/>
            <person name="Coop G."/>
            <person name="Andolfatto P."/>
            <person name="Hu T.T."/>
            <person name="Blanchette M."/>
            <person name="Clark R.M."/>
            <person name="Quesneville H."/>
            <person name="Nordborg M."/>
            <person name="Gaut B.S."/>
            <person name="Lysak M.A."/>
            <person name="Jenkins J."/>
            <person name="Grimwood J."/>
            <person name="Chapman J."/>
            <person name="Prochnik S."/>
            <person name="Shu S."/>
            <person name="Rokhsar D."/>
            <person name="Schmutz J."/>
            <person name="Weigel D."/>
            <person name="Wright S.I."/>
        </authorList>
    </citation>
    <scope>NUCLEOTIDE SEQUENCE [LARGE SCALE GENOMIC DNA]</scope>
    <source>
        <strain evidence="3">cv. Monte Gargano</strain>
    </source>
</reference>
<evidence type="ECO:0000259" key="1">
    <source>
        <dbReference type="PROSITE" id="PS50181"/>
    </source>
</evidence>
<dbReference type="InterPro" id="IPR006566">
    <property type="entry name" value="FBD"/>
</dbReference>
<evidence type="ECO:0000313" key="3">
    <source>
        <dbReference type="Proteomes" id="UP000029121"/>
    </source>
</evidence>
<dbReference type="EMBL" id="KB870809">
    <property type="protein sequence ID" value="EOA23367.1"/>
    <property type="molecule type" value="Genomic_DNA"/>
</dbReference>
<dbReference type="InterPro" id="IPR001810">
    <property type="entry name" value="F-box_dom"/>
</dbReference>
<dbReference type="PROSITE" id="PS50181">
    <property type="entry name" value="FBOX"/>
    <property type="match status" value="1"/>
</dbReference>
<dbReference type="Proteomes" id="UP000029121">
    <property type="component" value="Unassembled WGS sequence"/>
</dbReference>
<protein>
    <recommendedName>
        <fullName evidence="1">F-box domain-containing protein</fullName>
    </recommendedName>
</protein>
<dbReference type="Pfam" id="PF07723">
    <property type="entry name" value="LRR_2"/>
    <property type="match status" value="2"/>
</dbReference>
<dbReference type="Pfam" id="PF00646">
    <property type="entry name" value="F-box"/>
    <property type="match status" value="1"/>
</dbReference>
<feature type="non-terminal residue" evidence="2">
    <location>
        <position position="1"/>
    </location>
</feature>
<dbReference type="SUPFAM" id="SSF81383">
    <property type="entry name" value="F-box domain"/>
    <property type="match status" value="1"/>
</dbReference>
<gene>
    <name evidence="2" type="ORF">CARUB_v10019579mg</name>
</gene>
<sequence length="454" mass="51984">DRISELPESLILKILCQLPIQQAVATSVLCKQWQSVWKMIPKLKFDYFPIKHQLGNVCKFLLSHKAPVLQSFQLKVDYIDRHNVVDIVILIGIALTRNVRKLVLEVSGPAEVLITFPTSLYNGETLETLTLRRWVLHFPSQFCLKSLKNLHLDYVNYKDNETFLNLLSGCPNLETLKICSWAITDVFPSTVCLKSLRTLHIYDLQFHEEKSLLNLLSGCPNLENVEVSRITNSSDCFFIAVPSLQRLSIDNDLYPPCSYAINTPSLKYLKISGSIALESCLIENVPELVEADIDIEVSNHITIISENLLGPLTSVRRLTLALSSLKIEFPISVIFYQLVYLELYTDREAWGNLLIHMLGCSPKLQVLKLNGGCNEALDPGEWNQPKNIPECLLLHLETFTWKGYKWQRKKERKVAKYILKSSNHLKRATFLSSKRICSTDRRMMVKYMKSLVKD</sequence>
<feature type="domain" description="F-box" evidence="1">
    <location>
        <begin position="1"/>
        <end position="48"/>
    </location>
</feature>
<dbReference type="SUPFAM" id="SSF52047">
    <property type="entry name" value="RNI-like"/>
    <property type="match status" value="1"/>
</dbReference>